<sequence length="197" mass="21558">MKVILTGATGYIGSELLEQAVAHPGISSLICITRRALPEAVAWNPKLKVILHSDFSTYPPELLAELQGSQACIWALGSPALKTSDLELRRSIEIRFTHIAAKEFSKAIAPKLDGCATSFRFLYLSGKIIKGEVENGLLEIQTTSKNFEVSIVRPGGVLVKDNMTPDMMLRALPLIRIEELAAAMVDEVLGVSRELER</sequence>
<dbReference type="PANTHER" id="PTHR14097">
    <property type="entry name" value="OXIDOREDUCTASE HTATIP2"/>
    <property type="match status" value="1"/>
</dbReference>
<gene>
    <name evidence="1" type="ORF">BJ878DRAFT_478966</name>
</gene>
<dbReference type="AlphaFoldDB" id="A0A9P7Z5H8"/>
<comment type="caution">
    <text evidence="1">The sequence shown here is derived from an EMBL/GenBank/DDBJ whole genome shotgun (WGS) entry which is preliminary data.</text>
</comment>
<keyword evidence="2" id="KW-1185">Reference proteome</keyword>
<reference evidence="1" key="1">
    <citation type="journal article" date="2021" name="IMA Fungus">
        <title>Genomic characterization of three marine fungi, including Emericellopsis atlantica sp. nov. with signatures of a generalist lifestyle and marine biomass degradation.</title>
        <authorList>
            <person name="Hagestad O.C."/>
            <person name="Hou L."/>
            <person name="Andersen J.H."/>
            <person name="Hansen E.H."/>
            <person name="Altermark B."/>
            <person name="Li C."/>
            <person name="Kuhnert E."/>
            <person name="Cox R.J."/>
            <person name="Crous P.W."/>
            <person name="Spatafora J.W."/>
            <person name="Lail K."/>
            <person name="Amirebrahimi M."/>
            <person name="Lipzen A."/>
            <person name="Pangilinan J."/>
            <person name="Andreopoulos W."/>
            <person name="Hayes R.D."/>
            <person name="Ng V."/>
            <person name="Grigoriev I.V."/>
            <person name="Jackson S.A."/>
            <person name="Sutton T.D.S."/>
            <person name="Dobson A.D.W."/>
            <person name="Rama T."/>
        </authorList>
    </citation>
    <scope>NUCLEOTIDE SEQUENCE</scope>
    <source>
        <strain evidence="1">TRa3180A</strain>
    </source>
</reference>
<dbReference type="PANTHER" id="PTHR14097:SF9">
    <property type="entry name" value="EPIMERASE, PUTATIVE (AFU_ORTHOLOGUE AFUA_8G07320)-RELATED"/>
    <property type="match status" value="1"/>
</dbReference>
<evidence type="ECO:0000313" key="2">
    <source>
        <dbReference type="Proteomes" id="UP000887226"/>
    </source>
</evidence>
<evidence type="ECO:0000313" key="1">
    <source>
        <dbReference type="EMBL" id="KAG9245722.1"/>
    </source>
</evidence>
<accession>A0A9P7Z5H8</accession>
<dbReference type="InterPro" id="IPR036291">
    <property type="entry name" value="NAD(P)-bd_dom_sf"/>
</dbReference>
<dbReference type="OrthoDB" id="3535423at2759"/>
<name>A0A9P7Z5H8_9HELO</name>
<dbReference type="SUPFAM" id="SSF51735">
    <property type="entry name" value="NAD(P)-binding Rossmann-fold domains"/>
    <property type="match status" value="1"/>
</dbReference>
<proteinExistence type="predicted"/>
<evidence type="ECO:0008006" key="3">
    <source>
        <dbReference type="Google" id="ProtNLM"/>
    </source>
</evidence>
<organism evidence="1 2">
    <name type="scientific">Calycina marina</name>
    <dbReference type="NCBI Taxonomy" id="1763456"/>
    <lineage>
        <taxon>Eukaryota</taxon>
        <taxon>Fungi</taxon>
        <taxon>Dikarya</taxon>
        <taxon>Ascomycota</taxon>
        <taxon>Pezizomycotina</taxon>
        <taxon>Leotiomycetes</taxon>
        <taxon>Helotiales</taxon>
        <taxon>Pezizellaceae</taxon>
        <taxon>Calycina</taxon>
    </lineage>
</organism>
<protein>
    <recommendedName>
        <fullName evidence="3">NAD(P)-binding domain-containing protein</fullName>
    </recommendedName>
</protein>
<dbReference type="Gene3D" id="3.40.50.720">
    <property type="entry name" value="NAD(P)-binding Rossmann-like Domain"/>
    <property type="match status" value="1"/>
</dbReference>
<dbReference type="Proteomes" id="UP000887226">
    <property type="component" value="Unassembled WGS sequence"/>
</dbReference>
<dbReference type="EMBL" id="MU253833">
    <property type="protein sequence ID" value="KAG9245722.1"/>
    <property type="molecule type" value="Genomic_DNA"/>
</dbReference>